<dbReference type="GeneID" id="103649899"/>
<dbReference type="InterPro" id="IPR033129">
    <property type="entry name" value="PEPCASE_His_AS"/>
</dbReference>
<dbReference type="SMR" id="A0A1D6MNB9"/>
<gene>
    <name evidence="18" type="primary">LOC103649899</name>
    <name evidence="17" type="ORF">ZEAMMB73_Zm00001d040129</name>
</gene>
<dbReference type="PANTHER" id="PTHR30523:SF6">
    <property type="entry name" value="PHOSPHOENOLPYRUVATE CARBOXYLASE"/>
    <property type="match status" value="1"/>
</dbReference>
<feature type="active site" evidence="14">
    <location>
        <position position="154"/>
    </location>
</feature>
<evidence type="ECO:0000256" key="4">
    <source>
        <dbReference type="ARBA" id="ARBA00008346"/>
    </source>
</evidence>
<evidence type="ECO:0000256" key="7">
    <source>
        <dbReference type="ARBA" id="ARBA00022490"/>
    </source>
</evidence>
<dbReference type="RefSeq" id="XP_008673805.1">
    <property type="nucleotide sequence ID" value="XM_008675583.2"/>
</dbReference>
<dbReference type="HAMAP" id="MF_00595">
    <property type="entry name" value="PEPcase_type1"/>
    <property type="match status" value="1"/>
</dbReference>
<evidence type="ECO:0000256" key="16">
    <source>
        <dbReference type="SAM" id="MobiDB-lite"/>
    </source>
</evidence>
<dbReference type="OrthoDB" id="1365747at2759"/>
<dbReference type="Gramene" id="Zm00001eb126420_T003">
    <property type="protein sequence ID" value="Zm00001eb126420_P003"/>
    <property type="gene ID" value="Zm00001eb126420"/>
</dbReference>
<proteinExistence type="evidence at protein level"/>
<evidence type="ECO:0000256" key="8">
    <source>
        <dbReference type="ARBA" id="ARBA00022531"/>
    </source>
</evidence>
<dbReference type="GO" id="GO:0015979">
    <property type="term" value="P:photosynthesis"/>
    <property type="evidence" value="ECO:0007669"/>
    <property type="project" value="UniProtKB-KW"/>
</dbReference>
<evidence type="ECO:0000313" key="17">
    <source>
        <dbReference type="EMBL" id="ONM30617.1"/>
    </source>
</evidence>
<keyword evidence="9" id="KW-0021">Allosteric enzyme</keyword>
<dbReference type="PROSITE" id="PS00393">
    <property type="entry name" value="PEPCASE_2"/>
    <property type="match status" value="1"/>
</dbReference>
<dbReference type="PROSITE" id="PS00781">
    <property type="entry name" value="PEPCASE_1"/>
    <property type="match status" value="1"/>
</dbReference>
<dbReference type="SUPFAM" id="SSF51621">
    <property type="entry name" value="Phosphoenolpyruvate/pyruvate domain"/>
    <property type="match status" value="1"/>
</dbReference>
<dbReference type="STRING" id="4577.A0A1D6MNB9"/>
<evidence type="ECO:0000313" key="19">
    <source>
        <dbReference type="Proteomes" id="UP000007305"/>
    </source>
</evidence>
<dbReference type="InterPro" id="IPR015813">
    <property type="entry name" value="Pyrv/PenolPyrv_kinase-like_dom"/>
</dbReference>
<evidence type="ECO:0000256" key="14">
    <source>
        <dbReference type="PROSITE-ProRule" id="PRU10111"/>
    </source>
</evidence>
<evidence type="ECO:0000256" key="12">
    <source>
        <dbReference type="ARBA" id="ARBA00023300"/>
    </source>
</evidence>
<evidence type="ECO:0000256" key="13">
    <source>
        <dbReference type="ARBA" id="ARBA00048995"/>
    </source>
</evidence>
<keyword evidence="10" id="KW-0460">Magnesium</keyword>
<dbReference type="FunFam" id="1.20.1440.90:FF:000001">
    <property type="entry name" value="Phosphoenolpyruvate carboxylase 1"/>
    <property type="match status" value="1"/>
</dbReference>
<accession>A0A1D6MNB9</accession>
<evidence type="ECO:0000256" key="15">
    <source>
        <dbReference type="PROSITE-ProRule" id="PRU10112"/>
    </source>
</evidence>
<evidence type="ECO:0000256" key="5">
    <source>
        <dbReference type="ARBA" id="ARBA00011881"/>
    </source>
</evidence>
<protein>
    <recommendedName>
        <fullName evidence="6">phosphoenolpyruvate carboxylase</fullName>
        <ecNumber evidence="6">4.1.1.31</ecNumber>
    </recommendedName>
</protein>
<evidence type="ECO:0000256" key="11">
    <source>
        <dbReference type="ARBA" id="ARBA00023239"/>
    </source>
</evidence>
<evidence type="ECO:0007829" key="20">
    <source>
        <dbReference type="PeptideAtlas" id="A0A1D6MNB9"/>
    </source>
</evidence>
<comment type="subcellular location">
    <subcellularLocation>
        <location evidence="3">Cytoplasm</location>
    </subcellularLocation>
</comment>
<feature type="region of interest" description="Disordered" evidence="16">
    <location>
        <begin position="394"/>
        <end position="419"/>
    </location>
</feature>
<organism evidence="17">
    <name type="scientific">Zea mays</name>
    <name type="common">Maize</name>
    <dbReference type="NCBI Taxonomy" id="4577"/>
    <lineage>
        <taxon>Eukaryota</taxon>
        <taxon>Viridiplantae</taxon>
        <taxon>Streptophyta</taxon>
        <taxon>Embryophyta</taxon>
        <taxon>Tracheophyta</taxon>
        <taxon>Spermatophyta</taxon>
        <taxon>Magnoliopsida</taxon>
        <taxon>Liliopsida</taxon>
        <taxon>Poales</taxon>
        <taxon>Poaceae</taxon>
        <taxon>PACMAD clade</taxon>
        <taxon>Panicoideae</taxon>
        <taxon>Andropogonodae</taxon>
        <taxon>Andropogoneae</taxon>
        <taxon>Tripsacinae</taxon>
        <taxon>Zea</taxon>
    </lineage>
</organism>
<evidence type="ECO:0000256" key="6">
    <source>
        <dbReference type="ARBA" id="ARBA00012305"/>
    </source>
</evidence>
<evidence type="ECO:0000256" key="1">
    <source>
        <dbReference type="ARBA" id="ARBA00001946"/>
    </source>
</evidence>
<reference evidence="18" key="3">
    <citation type="submission" date="2021-05" db="UniProtKB">
        <authorList>
            <consortium name="EnsemblPlants"/>
        </authorList>
    </citation>
    <scope>IDENTIFICATION</scope>
    <source>
        <strain evidence="18">cv. B73</strain>
    </source>
</reference>
<comment type="subunit">
    <text evidence="5">Homotetramer.</text>
</comment>
<dbReference type="PRINTS" id="PR00150">
    <property type="entry name" value="PEPCARBXLASE"/>
</dbReference>
<dbReference type="AlphaFoldDB" id="A0A1D6MNB9"/>
<evidence type="ECO:0000256" key="2">
    <source>
        <dbReference type="ARBA" id="ARBA00003774"/>
    </source>
</evidence>
<dbReference type="InterPro" id="IPR022805">
    <property type="entry name" value="PEP_COase_bac/pln-type"/>
</dbReference>
<dbReference type="PANTHER" id="PTHR30523">
    <property type="entry name" value="PHOSPHOENOLPYRUVATE CARBOXYLASE"/>
    <property type="match status" value="1"/>
</dbReference>
<dbReference type="PaxDb" id="4577-GRMZM2G082780_P02"/>
<dbReference type="OMA" id="VFGWTQS"/>
<keyword evidence="19" id="KW-1185">Reference proteome</keyword>
<dbReference type="GO" id="GO:0015977">
    <property type="term" value="P:carbon fixation"/>
    <property type="evidence" value="ECO:0007669"/>
    <property type="project" value="UniProtKB-KW"/>
</dbReference>
<keyword evidence="20" id="KW-1267">Proteomics identification</keyword>
<evidence type="ECO:0000256" key="10">
    <source>
        <dbReference type="ARBA" id="ARBA00022842"/>
    </source>
</evidence>
<dbReference type="GO" id="GO:0005829">
    <property type="term" value="C:cytosol"/>
    <property type="evidence" value="ECO:0000318"/>
    <property type="project" value="GO_Central"/>
</dbReference>
<evidence type="ECO:0000256" key="3">
    <source>
        <dbReference type="ARBA" id="ARBA00004496"/>
    </source>
</evidence>
<dbReference type="GO" id="GO:0006099">
    <property type="term" value="P:tricarboxylic acid cycle"/>
    <property type="evidence" value="ECO:0007669"/>
    <property type="project" value="InterPro"/>
</dbReference>
<dbReference type="Gene3D" id="1.20.1440.90">
    <property type="entry name" value="Phosphoenolpyruvate/pyruvate domain"/>
    <property type="match status" value="2"/>
</dbReference>
<dbReference type="KEGG" id="zma:103649899"/>
<dbReference type="GO" id="GO:0008964">
    <property type="term" value="F:phosphoenolpyruvate carboxylase activity"/>
    <property type="evidence" value="ECO:0000318"/>
    <property type="project" value="GO_Central"/>
</dbReference>
<keyword evidence="12" id="KW-0120">Carbon dioxide fixation</keyword>
<dbReference type="ExpressionAtlas" id="A0A1D6MNB9">
    <property type="expression patterns" value="baseline and differential"/>
</dbReference>
<keyword evidence="11" id="KW-0456">Lyase</keyword>
<keyword evidence="17" id="KW-0670">Pyruvate</keyword>
<feature type="active site" evidence="15">
    <location>
        <position position="701"/>
    </location>
</feature>
<dbReference type="Proteomes" id="UP000007305">
    <property type="component" value="Chromosome 3"/>
</dbReference>
<dbReference type="Pfam" id="PF00311">
    <property type="entry name" value="PEPcase"/>
    <property type="match status" value="2"/>
</dbReference>
<comment type="catalytic activity">
    <reaction evidence="13">
        <text>oxaloacetate + phosphate = phosphoenolpyruvate + hydrogencarbonate</text>
        <dbReference type="Rhea" id="RHEA:28370"/>
        <dbReference type="ChEBI" id="CHEBI:16452"/>
        <dbReference type="ChEBI" id="CHEBI:17544"/>
        <dbReference type="ChEBI" id="CHEBI:43474"/>
        <dbReference type="ChEBI" id="CHEBI:58702"/>
        <dbReference type="EC" id="4.1.1.31"/>
    </reaction>
</comment>
<keyword evidence="7" id="KW-0963">Cytoplasm</keyword>
<evidence type="ECO:0000256" key="9">
    <source>
        <dbReference type="ARBA" id="ARBA00022533"/>
    </source>
</evidence>
<comment type="similarity">
    <text evidence="4">Belongs to the PEPCase type 1 family.</text>
</comment>
<name>A0A1D6MNB9_MAIZE</name>
<dbReference type="EnsemblPlants" id="Zm00001eb126420_T003">
    <property type="protein sequence ID" value="Zm00001eb126420_P003"/>
    <property type="gene ID" value="Zm00001eb126420"/>
</dbReference>
<dbReference type="eggNOG" id="ENOG502QPVS">
    <property type="taxonomic scope" value="Eukaryota"/>
</dbReference>
<dbReference type="InterPro" id="IPR018129">
    <property type="entry name" value="PEP_COase_Lys_AS"/>
</dbReference>
<comment type="function">
    <text evidence="2">Through the carboxylation of phosphoenolpyruvate (PEP) it forms oxaloacetate, a four-carbon dicarboxylic acid source for the tricarboxylic acid cycle.</text>
</comment>
<keyword evidence="8" id="KW-0602">Photosynthesis</keyword>
<evidence type="ECO:0000313" key="18">
    <source>
        <dbReference type="EnsemblPlants" id="Zm00001eb126420_P003"/>
    </source>
</evidence>
<comment type="cofactor">
    <cofactor evidence="1">
        <name>Mg(2+)</name>
        <dbReference type="ChEBI" id="CHEBI:18420"/>
    </cofactor>
</comment>
<reference evidence="18" key="2">
    <citation type="submission" date="2019-07" db="EMBL/GenBank/DDBJ databases">
        <authorList>
            <person name="Seetharam A."/>
            <person name="Woodhouse M."/>
            <person name="Cannon E."/>
        </authorList>
    </citation>
    <scope>NUCLEOTIDE SEQUENCE [LARGE SCALE GENOMIC DNA]</scope>
    <source>
        <strain evidence="18">cv. B73</strain>
    </source>
</reference>
<dbReference type="EC" id="4.1.1.31" evidence="6"/>
<sequence>MLDTTDDIAEGISFQAFEDDCRLLASLLHDVLLRELGPRFIKILERNRILAQSAVSMRAAGMEDTAAVVERQLETDLAAMPLEDALCLARAFSHYLNLMGIAETHHRVRKARNMEQLSKSCDDIFNKLIQSGVPSEQLYDTVCKQEVEIVLTAHPTQINRRTLQYKHLRVAHLLEFNGRPDLSHEDKEMLIEDLVREITAIWQTDELRRHKPTPVDEARAGLHIVEQSLWKAVPHYLRRVSSALKKHTGSPLPLTCTPIKFGSWMGGDRDGNPNVTAKVTRDVSLLSRWMAIDLYIQELDNLSFELSVNGCSDKVASLANDILLKAAEDLKANTWNKTVPQNNAKLHNLALPAQLPSGADLPSCTECSDGESQFRMINLPRNSNRPGALNLTEKFEDSPLSSPTGRQSHIARTPSGRQPRKLFKESNIGRSSSFQKLLEPSLSDRPGITPYRVVLGNLKEKLVKTRRRLELLLEDLPCDYDTEEYCETSDQLLEPLLLCHQSLQSCGSSVLADGRLADLIRRVATFGMVLMKLDVRQESGRHTEALDSVTSYLDLGVYSEWDEEKKLDFLTRELKGKRPLVPQNIEVAADVKEVLDTFKVAAELGSDSLGAYVISMASNASDVLAVELLQKDARLAVSGDLGRPCPGGTLRVVPLFETVKDLQAAGSAIRKLLSIDWYREHIIKNHNGHQEVMVGYSDSGKDAGRFTAAWELYKAQEDVVAACNEFGIKVTLFHGRGGSIGRGGGPTYLAIQSQPPGSVMGTLRSTEQGEMVQAKFGLPQTAVRQLEIYTTAVLLATLRPPHPPRDANWRNVMEEISRVSCAHYRSTVYEDPEFITYFHEATPQAELGHLNIGSRPAKRKPAGGISSLRAIPWVFAWTQTRLVLPAWLGVGTGLQDALDRGHGEELRAMYAEWPFFQSTLDLIEMVTAKADAPMAAHYEEMLVARERRGVGAGLRRELARTERCVLAVSGHSKLTAHNRSLRRLIESRLAYLNPINMLQVEVLRRLRRDDDNRRLRDALLITINGIAAGMRNTG</sequence>
<dbReference type="InterPro" id="IPR021135">
    <property type="entry name" value="PEP_COase"/>
</dbReference>
<reference evidence="17 19" key="1">
    <citation type="submission" date="2015-12" db="EMBL/GenBank/DDBJ databases">
        <title>Update maize B73 reference genome by single molecule sequencing technologies.</title>
        <authorList>
            <consortium name="Maize Genome Sequencing Project"/>
            <person name="Ware D."/>
        </authorList>
    </citation>
    <scope>NUCLEOTIDE SEQUENCE [LARGE SCALE GENOMIC DNA]</scope>
    <source>
        <strain evidence="19">cv. B73</strain>
        <tissue evidence="17">Seedling</tissue>
    </source>
</reference>
<dbReference type="EMBL" id="CM007649">
    <property type="protein sequence ID" value="ONM30617.1"/>
    <property type="molecule type" value="Genomic_DNA"/>
</dbReference>